<dbReference type="InterPro" id="IPR039103">
    <property type="entry name" value="Spd-2/CEP192"/>
</dbReference>
<dbReference type="GO" id="GO:0005737">
    <property type="term" value="C:cytoplasm"/>
    <property type="evidence" value="ECO:0007669"/>
    <property type="project" value="TreeGrafter"/>
</dbReference>
<dbReference type="GO" id="GO:0000242">
    <property type="term" value="C:pericentriolar material"/>
    <property type="evidence" value="ECO:0007669"/>
    <property type="project" value="TreeGrafter"/>
</dbReference>
<feature type="compositionally biased region" description="Low complexity" evidence="1">
    <location>
        <begin position="66"/>
        <end position="95"/>
    </location>
</feature>
<comment type="caution">
    <text evidence="3">The sequence shown here is derived from an EMBL/GenBank/DDBJ whole genome shotgun (WGS) entry which is preliminary data.</text>
</comment>
<dbReference type="GO" id="GO:0090307">
    <property type="term" value="P:mitotic spindle assembly"/>
    <property type="evidence" value="ECO:0007669"/>
    <property type="project" value="TreeGrafter"/>
</dbReference>
<evidence type="ECO:0000313" key="3">
    <source>
        <dbReference type="EMBL" id="GMH84821.1"/>
    </source>
</evidence>
<dbReference type="InterPro" id="IPR054088">
    <property type="entry name" value="Cep192-like_D8"/>
</dbReference>
<dbReference type="GO" id="GO:0071539">
    <property type="term" value="P:protein localization to centrosome"/>
    <property type="evidence" value="ECO:0007669"/>
    <property type="project" value="InterPro"/>
</dbReference>
<dbReference type="GO" id="GO:0005814">
    <property type="term" value="C:centriole"/>
    <property type="evidence" value="ECO:0007669"/>
    <property type="project" value="TreeGrafter"/>
</dbReference>
<feature type="compositionally biased region" description="Low complexity" evidence="1">
    <location>
        <begin position="301"/>
        <end position="313"/>
    </location>
</feature>
<dbReference type="GO" id="GO:0051298">
    <property type="term" value="P:centrosome duplication"/>
    <property type="evidence" value="ECO:0007669"/>
    <property type="project" value="InterPro"/>
</dbReference>
<feature type="domain" description="Cep192-like" evidence="2">
    <location>
        <begin position="776"/>
        <end position="870"/>
    </location>
</feature>
<feature type="compositionally biased region" description="Basic and acidic residues" evidence="1">
    <location>
        <begin position="343"/>
        <end position="366"/>
    </location>
</feature>
<keyword evidence="4" id="KW-1185">Reference proteome</keyword>
<dbReference type="GO" id="GO:0090222">
    <property type="term" value="P:centrosome-templated microtubule nucleation"/>
    <property type="evidence" value="ECO:0007669"/>
    <property type="project" value="InterPro"/>
</dbReference>
<dbReference type="Proteomes" id="UP001165085">
    <property type="component" value="Unassembled WGS sequence"/>
</dbReference>
<evidence type="ECO:0000313" key="4">
    <source>
        <dbReference type="Proteomes" id="UP001165085"/>
    </source>
</evidence>
<feature type="region of interest" description="Disordered" evidence="1">
    <location>
        <begin position="191"/>
        <end position="426"/>
    </location>
</feature>
<dbReference type="PANTHER" id="PTHR16029">
    <property type="entry name" value="CENTROSOMAL PROTEIN OF 192 KDA"/>
    <property type="match status" value="1"/>
</dbReference>
<evidence type="ECO:0000259" key="2">
    <source>
        <dbReference type="Pfam" id="PF22066"/>
    </source>
</evidence>
<reference evidence="4" key="1">
    <citation type="journal article" date="2023" name="Commun. Biol.">
        <title>Genome analysis of Parmales, the sister group of diatoms, reveals the evolutionary specialization of diatoms from phago-mixotrophs to photoautotrophs.</title>
        <authorList>
            <person name="Ban H."/>
            <person name="Sato S."/>
            <person name="Yoshikawa S."/>
            <person name="Yamada K."/>
            <person name="Nakamura Y."/>
            <person name="Ichinomiya M."/>
            <person name="Sato N."/>
            <person name="Blanc-Mathieu R."/>
            <person name="Endo H."/>
            <person name="Kuwata A."/>
            <person name="Ogata H."/>
        </authorList>
    </citation>
    <scope>NUCLEOTIDE SEQUENCE [LARGE SCALE GENOMIC DNA]</scope>
    <source>
        <strain evidence="4">NIES 3701</strain>
    </source>
</reference>
<feature type="compositionally biased region" description="Low complexity" evidence="1">
    <location>
        <begin position="110"/>
        <end position="151"/>
    </location>
</feature>
<feature type="compositionally biased region" description="Basic and acidic residues" evidence="1">
    <location>
        <begin position="404"/>
        <end position="415"/>
    </location>
</feature>
<dbReference type="InterPro" id="IPR013783">
    <property type="entry name" value="Ig-like_fold"/>
</dbReference>
<name>A0A9W7B628_9STRA</name>
<dbReference type="Gene3D" id="2.60.40.10">
    <property type="entry name" value="Immunoglobulins"/>
    <property type="match status" value="1"/>
</dbReference>
<dbReference type="PANTHER" id="PTHR16029:SF11">
    <property type="entry name" value="CENTROSOMAL PROTEIN OF 192 KDA"/>
    <property type="match status" value="1"/>
</dbReference>
<feature type="region of interest" description="Disordered" evidence="1">
    <location>
        <begin position="36"/>
        <end position="153"/>
    </location>
</feature>
<feature type="compositionally biased region" description="Polar residues" evidence="1">
    <location>
        <begin position="703"/>
        <end position="715"/>
    </location>
</feature>
<feature type="compositionally biased region" description="Basic residues" evidence="1">
    <location>
        <begin position="333"/>
        <end position="342"/>
    </location>
</feature>
<proteinExistence type="predicted"/>
<feature type="compositionally biased region" description="Low complexity" evidence="1">
    <location>
        <begin position="368"/>
        <end position="386"/>
    </location>
</feature>
<feature type="compositionally biased region" description="Basic and acidic residues" evidence="1">
    <location>
        <begin position="751"/>
        <end position="763"/>
    </location>
</feature>
<dbReference type="OrthoDB" id="204947at2759"/>
<dbReference type="EMBL" id="BRXY01000297">
    <property type="protein sequence ID" value="GMH84821.1"/>
    <property type="molecule type" value="Genomic_DNA"/>
</dbReference>
<dbReference type="GO" id="GO:0019901">
    <property type="term" value="F:protein kinase binding"/>
    <property type="evidence" value="ECO:0007669"/>
    <property type="project" value="TreeGrafter"/>
</dbReference>
<accession>A0A9W7B628</accession>
<evidence type="ECO:0000256" key="1">
    <source>
        <dbReference type="SAM" id="MobiDB-lite"/>
    </source>
</evidence>
<sequence>MEPITPTRTVTTVNLLQDADGSLGLSYLNISSDCESPLVSNDSPSTLAKFRASSHHDDRLDEENASPAASTSKMTSPSKSPSKSISSCSPLKSRSVNLRSSPTSPFLKYTTGSNNNSNNSNNTTPPLPQNPTTTSTSSSSRRSPTAPRPTSQDFAALARASLDFLNPTTSALESLTSYNVDAKSTEDFEKMETIANTPNSKIKISPDSPFAAYLSTGGKPPSKFDNSPPPTSDSSLASLSPSSGVTPSKTSALFKSPSPTAPFTPVVPDTYSKYMCTPSSSISKPASKKLTPSSSKNLTPSSATSSDKSSEGSNNWMDIMWSPVQDVGVASKVSKRPKHRRKVSWDEKVRGEGVAEGESTVKDIHHATTSLSSSSSLRSSVESTPSEDSPFADYSTPLVKRRMEKIEKEDRKEQPKASPELHLQAPPDLNAKFDKKMKVPKASSVEVFQKYTSSTSNVITTFPIKNESPKDCSLKLNFKGEGFTITPETLLIKSRDKSDVTVVWDGGLGGILEIEGEGGKVQVQLKGEVVEEARILVDRNFIRLEEGKPEMVRVRNGGEGRVTVFTEVGGDGFEVLSPKEKVVIEGGEESGVWVMCKKGAEREGVLAMSVWGEGGEEEGEVVHYVGPRIYDVELKKDSEDDFMVAEEEGGEAEAEHTTFSGEEKVDGLREKLQRFAGLDVSDIWNDDEDDDEVPVAEVVIKQATQGDLATPQTARKNNDPNDTDLTYEPSASLLTPFVPKSKSKSKTNSDSTRDELKAKDRLETSVSTTGSRSKGRVYFRRSVVEFGEKVVGTCGSMRLQLCNSTSESVVVRVAEPSTPFVVLHKKVRIKPQAFVRLPVRFVPMNAGFFETQLHVDVGGGRDQLAVLLRGQGK</sequence>
<feature type="compositionally biased region" description="Polar residues" evidence="1">
    <location>
        <begin position="244"/>
        <end position="253"/>
    </location>
</feature>
<feature type="compositionally biased region" description="Polar residues" evidence="1">
    <location>
        <begin position="36"/>
        <end position="46"/>
    </location>
</feature>
<dbReference type="AlphaFoldDB" id="A0A9W7B628"/>
<protein>
    <recommendedName>
        <fullName evidence="2">Cep192-like domain-containing protein</fullName>
    </recommendedName>
</protein>
<feature type="compositionally biased region" description="Low complexity" evidence="1">
    <location>
        <begin position="232"/>
        <end position="243"/>
    </location>
</feature>
<dbReference type="Pfam" id="PF22066">
    <property type="entry name" value="Cep192_D8"/>
    <property type="match status" value="1"/>
</dbReference>
<feature type="region of interest" description="Disordered" evidence="1">
    <location>
        <begin position="703"/>
        <end position="768"/>
    </location>
</feature>
<organism evidence="3 4">
    <name type="scientific">Triparma strigata</name>
    <dbReference type="NCBI Taxonomy" id="1606541"/>
    <lineage>
        <taxon>Eukaryota</taxon>
        <taxon>Sar</taxon>
        <taxon>Stramenopiles</taxon>
        <taxon>Ochrophyta</taxon>
        <taxon>Bolidophyceae</taxon>
        <taxon>Parmales</taxon>
        <taxon>Triparmaceae</taxon>
        <taxon>Triparma</taxon>
    </lineage>
</organism>
<gene>
    <name evidence="3" type="ORF">TrST_g240</name>
</gene>
<feature type="compositionally biased region" description="Low complexity" evidence="1">
    <location>
        <begin position="278"/>
        <end position="289"/>
    </location>
</feature>
<feature type="compositionally biased region" description="Polar residues" evidence="1">
    <location>
        <begin position="290"/>
        <end position="300"/>
    </location>
</feature>